<dbReference type="GO" id="GO:0043190">
    <property type="term" value="C:ATP-binding cassette (ABC) transporter complex"/>
    <property type="evidence" value="ECO:0007669"/>
    <property type="project" value="InterPro"/>
</dbReference>
<dbReference type="InterPro" id="IPR043429">
    <property type="entry name" value="ArtM/GltK/GlnP/TcyL/YhdX-like"/>
</dbReference>
<dbReference type="GO" id="GO:0006865">
    <property type="term" value="P:amino acid transport"/>
    <property type="evidence" value="ECO:0007669"/>
    <property type="project" value="UniProtKB-KW"/>
</dbReference>
<dbReference type="EMBL" id="JAAKZH010000013">
    <property type="protein sequence ID" value="NGO66614.1"/>
    <property type="molecule type" value="Genomic_DNA"/>
</dbReference>
<evidence type="ECO:0000256" key="1">
    <source>
        <dbReference type="ARBA" id="ARBA00004429"/>
    </source>
</evidence>
<evidence type="ECO:0000256" key="2">
    <source>
        <dbReference type="ARBA" id="ARBA00010072"/>
    </source>
</evidence>
<keyword evidence="12" id="KW-1185">Reference proteome</keyword>
<keyword evidence="5 9" id="KW-0812">Transmembrane</keyword>
<feature type="transmembrane region" description="Helical" evidence="9">
    <location>
        <begin position="98"/>
        <end position="119"/>
    </location>
</feature>
<dbReference type="RefSeq" id="WP_163897361.1">
    <property type="nucleotide sequence ID" value="NZ_CP048424.1"/>
</dbReference>
<dbReference type="CDD" id="cd06261">
    <property type="entry name" value="TM_PBP2"/>
    <property type="match status" value="1"/>
</dbReference>
<keyword evidence="6" id="KW-0029">Amino-acid transport</keyword>
<gene>
    <name evidence="11" type="ORF">G6N76_23380</name>
</gene>
<evidence type="ECO:0000313" key="11">
    <source>
        <dbReference type="EMBL" id="NGO66614.1"/>
    </source>
</evidence>
<dbReference type="NCBIfam" id="TIGR01726">
    <property type="entry name" value="HEQRo_perm_3TM"/>
    <property type="match status" value="1"/>
</dbReference>
<feature type="transmembrane region" description="Helical" evidence="9">
    <location>
        <begin position="214"/>
        <end position="236"/>
    </location>
</feature>
<evidence type="ECO:0000256" key="6">
    <source>
        <dbReference type="ARBA" id="ARBA00022970"/>
    </source>
</evidence>
<comment type="similarity">
    <text evidence="2">Belongs to the binding-protein-dependent transport system permease family. HisMQ subfamily.</text>
</comment>
<dbReference type="Pfam" id="PF00528">
    <property type="entry name" value="BPD_transp_1"/>
    <property type="match status" value="1"/>
</dbReference>
<comment type="caution">
    <text evidence="11">The sequence shown here is derived from an EMBL/GenBank/DDBJ whole genome shotgun (WGS) entry which is preliminary data.</text>
</comment>
<feature type="transmembrane region" description="Helical" evidence="9">
    <location>
        <begin position="363"/>
        <end position="384"/>
    </location>
</feature>
<comment type="subcellular location">
    <subcellularLocation>
        <location evidence="1">Cell inner membrane</location>
        <topology evidence="1">Multi-pass membrane protein</topology>
    </subcellularLocation>
    <subcellularLocation>
        <location evidence="9">Cell membrane</location>
        <topology evidence="9">Multi-pass membrane protein</topology>
    </subcellularLocation>
</comment>
<evidence type="ECO:0000256" key="7">
    <source>
        <dbReference type="ARBA" id="ARBA00022989"/>
    </source>
</evidence>
<keyword evidence="3 9" id="KW-0813">Transport</keyword>
<dbReference type="SUPFAM" id="SSF161098">
    <property type="entry name" value="MetI-like"/>
    <property type="match status" value="2"/>
</dbReference>
<dbReference type="InterPro" id="IPR010065">
    <property type="entry name" value="AA_ABC_transptr_permease_3TM"/>
</dbReference>
<dbReference type="Gene3D" id="1.10.3720.10">
    <property type="entry name" value="MetI-like"/>
    <property type="match status" value="1"/>
</dbReference>
<feature type="transmembrane region" description="Helical" evidence="9">
    <location>
        <begin position="174"/>
        <end position="202"/>
    </location>
</feature>
<feature type="transmembrane region" description="Helical" evidence="9">
    <location>
        <begin position="262"/>
        <end position="285"/>
    </location>
</feature>
<keyword evidence="7 9" id="KW-1133">Transmembrane helix</keyword>
<evidence type="ECO:0000256" key="8">
    <source>
        <dbReference type="ARBA" id="ARBA00023136"/>
    </source>
</evidence>
<proteinExistence type="inferred from homology"/>
<keyword evidence="4" id="KW-1003">Cell membrane</keyword>
<dbReference type="PROSITE" id="PS50928">
    <property type="entry name" value="ABC_TM1"/>
    <property type="match status" value="1"/>
</dbReference>
<dbReference type="PANTHER" id="PTHR30614">
    <property type="entry name" value="MEMBRANE COMPONENT OF AMINO ACID ABC TRANSPORTER"/>
    <property type="match status" value="1"/>
</dbReference>
<dbReference type="PANTHER" id="PTHR30614:SF37">
    <property type="entry name" value="AMINO-ACID ABC TRANSPORTER PERMEASE PROTEIN YHDX-RELATED"/>
    <property type="match status" value="1"/>
</dbReference>
<accession>A0A6M1RXQ0</accession>
<dbReference type="AlphaFoldDB" id="A0A6M1RXQ0"/>
<dbReference type="InterPro" id="IPR035906">
    <property type="entry name" value="MetI-like_sf"/>
</dbReference>
<organism evidence="11 12">
    <name type="scientific">Rhizobium daejeonense</name>
    <dbReference type="NCBI Taxonomy" id="240521"/>
    <lineage>
        <taxon>Bacteria</taxon>
        <taxon>Pseudomonadati</taxon>
        <taxon>Pseudomonadota</taxon>
        <taxon>Alphaproteobacteria</taxon>
        <taxon>Hyphomicrobiales</taxon>
        <taxon>Rhizobiaceae</taxon>
        <taxon>Rhizobium/Agrobacterium group</taxon>
        <taxon>Rhizobium</taxon>
    </lineage>
</organism>
<evidence type="ECO:0000313" key="12">
    <source>
        <dbReference type="Proteomes" id="UP000477849"/>
    </source>
</evidence>
<name>A0A6M1RXQ0_9HYPH</name>
<evidence type="ECO:0000256" key="3">
    <source>
        <dbReference type="ARBA" id="ARBA00022448"/>
    </source>
</evidence>
<dbReference type="Proteomes" id="UP000477849">
    <property type="component" value="Unassembled WGS sequence"/>
</dbReference>
<keyword evidence="8 9" id="KW-0472">Membrane</keyword>
<dbReference type="GO" id="GO:0022857">
    <property type="term" value="F:transmembrane transporter activity"/>
    <property type="evidence" value="ECO:0007669"/>
    <property type="project" value="InterPro"/>
</dbReference>
<reference evidence="11 12" key="1">
    <citation type="submission" date="2020-02" db="EMBL/GenBank/DDBJ databases">
        <title>Genome sequence of the type strain CCBAU10050 of Rhizobium daejeonense.</title>
        <authorList>
            <person name="Gao J."/>
            <person name="Sun J."/>
        </authorList>
    </citation>
    <scope>NUCLEOTIDE SEQUENCE [LARGE SCALE GENOMIC DNA]</scope>
    <source>
        <strain evidence="11 12">CCBAU10050</strain>
    </source>
</reference>
<sequence>MTTKTLPGPKGPGLLVKFSTWIGPLPFRQVALLLGVLLAFWFFSANTLQNMQRVNLAPGFGFLFQQANFEIGESVVAYQAGDSYGRALLAGLANTGRAALLGCILATVLGVFLGIARLAGNPLLAALIRGYVEILRGTPLLLQLFLWTGVFQSLPAPRNAITVLDLAFLSNRGVFVPSLTIGGFSSTIWLPLLIVVVAGTIFAARRPFKDKSFYVTKSAALVVLTVGVTLAILSLFGHPPVVEAPVRGGFNIRGGWSLTPEFAALLTGLTINASAIISEIVRSGIQSVRSGQWEAARALGLKPGQIMRLVVLPQALRVITPLMTSNYLDLTKNSSLAVAIGFPDIVSVANTTANTTGQVIESITLIMLLYLSINLAVSALMNVYNRKIALKGALSR</sequence>
<feature type="domain" description="ABC transmembrane type-1" evidence="10">
    <location>
        <begin position="92"/>
        <end position="381"/>
    </location>
</feature>
<dbReference type="InterPro" id="IPR000515">
    <property type="entry name" value="MetI-like"/>
</dbReference>
<evidence type="ECO:0000259" key="10">
    <source>
        <dbReference type="PROSITE" id="PS50928"/>
    </source>
</evidence>
<evidence type="ECO:0000256" key="9">
    <source>
        <dbReference type="RuleBase" id="RU363032"/>
    </source>
</evidence>
<evidence type="ECO:0000256" key="5">
    <source>
        <dbReference type="ARBA" id="ARBA00022692"/>
    </source>
</evidence>
<feature type="transmembrane region" description="Helical" evidence="9">
    <location>
        <begin position="21"/>
        <end position="43"/>
    </location>
</feature>
<evidence type="ECO:0000256" key="4">
    <source>
        <dbReference type="ARBA" id="ARBA00022475"/>
    </source>
</evidence>
<protein>
    <submittedName>
        <fullName evidence="11">ABC transporter permease subunit</fullName>
    </submittedName>
</protein>